<dbReference type="Proteomes" id="UP000593966">
    <property type="component" value="Chromosome"/>
</dbReference>
<gene>
    <name evidence="1" type="ORF">G0028_10150</name>
</gene>
<reference evidence="1 2" key="1">
    <citation type="submission" date="2020-02" db="EMBL/GenBank/DDBJ databases">
        <title>Tigecycline-resistant Acinetobacter species from pigs and migratory birds.</title>
        <authorList>
            <person name="Chen C."/>
            <person name="Sun J."/>
            <person name="Liao X.-P."/>
            <person name="Liu Y.-H."/>
        </authorList>
    </citation>
    <scope>NUCLEOTIDE SEQUENCE [LARGE SCALE GENOMIC DNA]</scope>
    <source>
        <strain evidence="1 2">YH12207_T</strain>
    </source>
</reference>
<evidence type="ECO:0000313" key="2">
    <source>
        <dbReference type="Proteomes" id="UP000593966"/>
    </source>
</evidence>
<proteinExistence type="predicted"/>
<dbReference type="RefSeq" id="WP_130073443.1">
    <property type="nucleotide sequence ID" value="NZ_CP048659.1"/>
</dbReference>
<accession>A0A4Q4GZ64</accession>
<name>A0A4Q4GZ64_9GAMM</name>
<dbReference type="OrthoDB" id="6649590at2"/>
<dbReference type="EMBL" id="CP048659">
    <property type="protein sequence ID" value="QOW46227.1"/>
    <property type="molecule type" value="Genomic_DNA"/>
</dbReference>
<sequence length="63" mass="7043">MAKSRIQINADSDANRGFVSKSYKLHTSTVQHIKDLSCELNRSQGQIIAEALKCYVAHVKKPN</sequence>
<dbReference type="AlphaFoldDB" id="A0A4Q4GZ64"/>
<organism evidence="1 2">
    <name type="scientific">Acinetobacter piscicola</name>
    <dbReference type="NCBI Taxonomy" id="2006115"/>
    <lineage>
        <taxon>Bacteria</taxon>
        <taxon>Pseudomonadati</taxon>
        <taxon>Pseudomonadota</taxon>
        <taxon>Gammaproteobacteria</taxon>
        <taxon>Moraxellales</taxon>
        <taxon>Moraxellaceae</taxon>
        <taxon>Acinetobacter</taxon>
    </lineage>
</organism>
<protein>
    <submittedName>
        <fullName evidence="1">Ribbon-helix-helix protein, CopG family</fullName>
    </submittedName>
</protein>
<evidence type="ECO:0000313" key="1">
    <source>
        <dbReference type="EMBL" id="QOW46227.1"/>
    </source>
</evidence>
<keyword evidence="2" id="KW-1185">Reference proteome</keyword>